<dbReference type="GO" id="GO:0006508">
    <property type="term" value="P:proteolysis"/>
    <property type="evidence" value="ECO:0007669"/>
    <property type="project" value="UniProtKB-KW"/>
</dbReference>
<comment type="subcellular location">
    <subcellularLocation>
        <location evidence="2 10">Membrane</location>
        <topology evidence="2 10">Multi-pass membrane protein</topology>
    </subcellularLocation>
</comment>
<feature type="region of interest" description="Disordered" evidence="11">
    <location>
        <begin position="1"/>
        <end position="24"/>
    </location>
</feature>
<keyword evidence="7 10" id="KW-0720">Serine protease</keyword>
<comment type="function">
    <text evidence="10">Serine protease involved in intramembrane proteolysis.</text>
</comment>
<keyword evidence="9 10" id="KW-0472">Membrane</keyword>
<feature type="non-terminal residue" evidence="13">
    <location>
        <position position="378"/>
    </location>
</feature>
<feature type="domain" description="Peptidase S54 rhomboid" evidence="12">
    <location>
        <begin position="137"/>
        <end position="276"/>
    </location>
</feature>
<dbReference type="InterPro" id="IPR022764">
    <property type="entry name" value="Peptidase_S54_rhomboid_dom"/>
</dbReference>
<evidence type="ECO:0000256" key="3">
    <source>
        <dbReference type="ARBA" id="ARBA00009045"/>
    </source>
</evidence>
<comment type="similarity">
    <text evidence="3 10">Belongs to the peptidase S54 family.</text>
</comment>
<evidence type="ECO:0000256" key="2">
    <source>
        <dbReference type="ARBA" id="ARBA00004141"/>
    </source>
</evidence>
<feature type="transmembrane region" description="Helical" evidence="10">
    <location>
        <begin position="315"/>
        <end position="334"/>
    </location>
</feature>
<keyword evidence="4 10" id="KW-0645">Protease</keyword>
<dbReference type="GO" id="GO:0004252">
    <property type="term" value="F:serine-type endopeptidase activity"/>
    <property type="evidence" value="ECO:0007669"/>
    <property type="project" value="InterPro"/>
</dbReference>
<keyword evidence="14" id="KW-1185">Reference proteome</keyword>
<evidence type="ECO:0000256" key="7">
    <source>
        <dbReference type="ARBA" id="ARBA00022825"/>
    </source>
</evidence>
<protein>
    <recommendedName>
        <fullName evidence="10">Rhomboid-type serine protease</fullName>
        <ecNumber evidence="10">3.4.21.105</ecNumber>
    </recommendedName>
</protein>
<dbReference type="Proteomes" id="UP000094112">
    <property type="component" value="Unassembled WGS sequence"/>
</dbReference>
<evidence type="ECO:0000256" key="6">
    <source>
        <dbReference type="ARBA" id="ARBA00022801"/>
    </source>
</evidence>
<dbReference type="RefSeq" id="XP_019037800.1">
    <property type="nucleotide sequence ID" value="XM_019180913.1"/>
</dbReference>
<dbReference type="OrthoDB" id="2146116at2759"/>
<dbReference type="AlphaFoldDB" id="A0A1E3NZK3"/>
<dbReference type="GeneID" id="30198159"/>
<organism evidence="13 14">
    <name type="scientific">Wickerhamomyces anomalus (strain ATCC 58044 / CBS 1984 / NCYC 433 / NRRL Y-366-8)</name>
    <name type="common">Yeast</name>
    <name type="synonym">Hansenula anomala</name>
    <dbReference type="NCBI Taxonomy" id="683960"/>
    <lineage>
        <taxon>Eukaryota</taxon>
        <taxon>Fungi</taxon>
        <taxon>Dikarya</taxon>
        <taxon>Ascomycota</taxon>
        <taxon>Saccharomycotina</taxon>
        <taxon>Saccharomycetes</taxon>
        <taxon>Phaffomycetales</taxon>
        <taxon>Wickerhamomycetaceae</taxon>
        <taxon>Wickerhamomyces</taxon>
    </lineage>
</organism>
<evidence type="ECO:0000256" key="10">
    <source>
        <dbReference type="RuleBase" id="RU362115"/>
    </source>
</evidence>
<dbReference type="STRING" id="683960.A0A1E3NZK3"/>
<evidence type="ECO:0000313" key="14">
    <source>
        <dbReference type="Proteomes" id="UP000094112"/>
    </source>
</evidence>
<dbReference type="Gene3D" id="1.20.1540.10">
    <property type="entry name" value="Rhomboid-like"/>
    <property type="match status" value="1"/>
</dbReference>
<feature type="transmembrane region" description="Helical" evidence="10">
    <location>
        <begin position="235"/>
        <end position="253"/>
    </location>
</feature>
<feature type="transmembrane region" description="Helical" evidence="10">
    <location>
        <begin position="36"/>
        <end position="56"/>
    </location>
</feature>
<accession>A0A1E3NZK3</accession>
<evidence type="ECO:0000256" key="9">
    <source>
        <dbReference type="ARBA" id="ARBA00023136"/>
    </source>
</evidence>
<name>A0A1E3NZK3_WICAA</name>
<evidence type="ECO:0000256" key="4">
    <source>
        <dbReference type="ARBA" id="ARBA00022670"/>
    </source>
</evidence>
<feature type="compositionally biased region" description="Basic residues" evidence="11">
    <location>
        <begin position="12"/>
        <end position="24"/>
    </location>
</feature>
<dbReference type="EMBL" id="KV454211">
    <property type="protein sequence ID" value="ODQ58593.1"/>
    <property type="molecule type" value="Genomic_DNA"/>
</dbReference>
<feature type="non-terminal residue" evidence="13">
    <location>
        <position position="1"/>
    </location>
</feature>
<dbReference type="InterPro" id="IPR035952">
    <property type="entry name" value="Rhomboid-like_sf"/>
</dbReference>
<evidence type="ECO:0000256" key="5">
    <source>
        <dbReference type="ARBA" id="ARBA00022692"/>
    </source>
</evidence>
<proteinExistence type="inferred from homology"/>
<dbReference type="InterPro" id="IPR002610">
    <property type="entry name" value="Peptidase_S54_rhomboid-like"/>
</dbReference>
<keyword evidence="8 10" id="KW-1133">Transmembrane helix</keyword>
<feature type="transmembrane region" description="Helical" evidence="10">
    <location>
        <begin position="259"/>
        <end position="276"/>
    </location>
</feature>
<feature type="transmembrane region" description="Helical" evidence="10">
    <location>
        <begin position="179"/>
        <end position="197"/>
    </location>
</feature>
<feature type="transmembrane region" description="Helical" evidence="10">
    <location>
        <begin position="203"/>
        <end position="223"/>
    </location>
</feature>
<dbReference type="EC" id="3.4.21.105" evidence="10"/>
<evidence type="ECO:0000256" key="11">
    <source>
        <dbReference type="SAM" id="MobiDB-lite"/>
    </source>
</evidence>
<gene>
    <name evidence="13" type="ORF">WICANDRAFT_21696</name>
</gene>
<dbReference type="GO" id="GO:0016020">
    <property type="term" value="C:membrane"/>
    <property type="evidence" value="ECO:0007669"/>
    <property type="project" value="UniProtKB-SubCell"/>
</dbReference>
<evidence type="ECO:0000256" key="1">
    <source>
        <dbReference type="ARBA" id="ARBA00000156"/>
    </source>
</evidence>
<keyword evidence="6 10" id="KW-0378">Hydrolase</keyword>
<dbReference type="SUPFAM" id="SSF144091">
    <property type="entry name" value="Rhomboid-like"/>
    <property type="match status" value="1"/>
</dbReference>
<dbReference type="PANTHER" id="PTHR22936:SF69">
    <property type="entry name" value="RHOMBOID-LIKE PROTEIN"/>
    <property type="match status" value="1"/>
</dbReference>
<reference evidence="13 14" key="1">
    <citation type="journal article" date="2016" name="Proc. Natl. Acad. Sci. U.S.A.">
        <title>Comparative genomics of biotechnologically important yeasts.</title>
        <authorList>
            <person name="Riley R."/>
            <person name="Haridas S."/>
            <person name="Wolfe K.H."/>
            <person name="Lopes M.R."/>
            <person name="Hittinger C.T."/>
            <person name="Goeker M."/>
            <person name="Salamov A.A."/>
            <person name="Wisecaver J.H."/>
            <person name="Long T.M."/>
            <person name="Calvey C.H."/>
            <person name="Aerts A.L."/>
            <person name="Barry K.W."/>
            <person name="Choi C."/>
            <person name="Clum A."/>
            <person name="Coughlan A.Y."/>
            <person name="Deshpande S."/>
            <person name="Douglass A.P."/>
            <person name="Hanson S.J."/>
            <person name="Klenk H.-P."/>
            <person name="LaButti K.M."/>
            <person name="Lapidus A."/>
            <person name="Lindquist E.A."/>
            <person name="Lipzen A.M."/>
            <person name="Meier-Kolthoff J.P."/>
            <person name="Ohm R.A."/>
            <person name="Otillar R.P."/>
            <person name="Pangilinan J.L."/>
            <person name="Peng Y."/>
            <person name="Rokas A."/>
            <person name="Rosa C.A."/>
            <person name="Scheuner C."/>
            <person name="Sibirny A.A."/>
            <person name="Slot J.C."/>
            <person name="Stielow J.B."/>
            <person name="Sun H."/>
            <person name="Kurtzman C.P."/>
            <person name="Blackwell M."/>
            <person name="Grigoriev I.V."/>
            <person name="Jeffries T.W."/>
        </authorList>
    </citation>
    <scope>NUCLEOTIDE SEQUENCE [LARGE SCALE GENOMIC DNA]</scope>
    <source>
        <strain evidence="14">ATCC 58044 / CBS 1984 / NCYC 433 / NRRL Y-366-8</strain>
    </source>
</reference>
<comment type="catalytic activity">
    <reaction evidence="1 10">
        <text>Cleaves type-1 transmembrane domains using a catalytic dyad composed of serine and histidine that are contributed by different transmembrane domains.</text>
        <dbReference type="EC" id="3.4.21.105"/>
    </reaction>
</comment>
<evidence type="ECO:0000259" key="12">
    <source>
        <dbReference type="Pfam" id="PF01694"/>
    </source>
</evidence>
<sequence length="378" mass="42064">SSTNDLLLQHNERHHHHHRHPKYHIKKPSNTLGYKLLNFPYFTIIITIIDIAIFILELVKMNQLTGSAFQTKPYINPMLGPSSNVQIYLGSRFAPCIHPISGIDSGNLDWPCPNSTTLETQTCTISQLCNSDSNTPRQTWRLLSAMFLHAGFVHIIFNLLLQCTMGLDVERQIGSIRYIIIYIISGVSGNLLGLNFAQDGMSSTGASGALFGIIAVNLLIFILHRDKKTVRHYGILIGVLLFEVVACFVLGLLPGLDNFCHIGGFVSGLLLGVVLLNDPKFVRLDKNYSIDYGYKIQGFGNSISNHMDSIRRRKFAIWVIVRIVALTLLVAWFVGLSLNFTKNGGGHCSWCKYFNCLPVHNWCSQGDLASSISSNTSP</sequence>
<dbReference type="PANTHER" id="PTHR22936">
    <property type="entry name" value="RHOMBOID-RELATED"/>
    <property type="match status" value="1"/>
</dbReference>
<dbReference type="Pfam" id="PF01694">
    <property type="entry name" value="Rhomboid"/>
    <property type="match status" value="1"/>
</dbReference>
<keyword evidence="5 10" id="KW-0812">Transmembrane</keyword>
<evidence type="ECO:0000313" key="13">
    <source>
        <dbReference type="EMBL" id="ODQ58593.1"/>
    </source>
</evidence>
<feature type="transmembrane region" description="Helical" evidence="10">
    <location>
        <begin position="146"/>
        <end position="167"/>
    </location>
</feature>
<evidence type="ECO:0000256" key="8">
    <source>
        <dbReference type="ARBA" id="ARBA00022989"/>
    </source>
</evidence>